<dbReference type="PROSITE" id="PS51355">
    <property type="entry name" value="GLUTATHIONE_PEROXID_3"/>
    <property type="match status" value="1"/>
</dbReference>
<sequence>MKDTFNGTVEILGFPSNIFGHQEPGSNATEIMNGIRYVRPGNNFEPNFPLFKKIEVNGKNEHPLFTFLKGSCPPTRDYFAPAERLFYSPMKNNDIRWNFEKFLVAPDGSPIKRYDPRTTVKEVTRDLKSILNWQ</sequence>
<evidence type="ECO:0000256" key="3">
    <source>
        <dbReference type="ARBA" id="ARBA00006926"/>
    </source>
</evidence>
<dbReference type="GO" id="GO:0005576">
    <property type="term" value="C:extracellular region"/>
    <property type="evidence" value="ECO:0007669"/>
    <property type="project" value="UniProtKB-SubCell"/>
</dbReference>
<dbReference type="EMBL" id="JAVRJZ010000015">
    <property type="protein sequence ID" value="KAK2712143.1"/>
    <property type="molecule type" value="Genomic_DNA"/>
</dbReference>
<keyword evidence="6 9" id="KW-0575">Peroxidase</keyword>
<evidence type="ECO:0000256" key="9">
    <source>
        <dbReference type="RuleBase" id="RU000499"/>
    </source>
</evidence>
<dbReference type="InterPro" id="IPR000889">
    <property type="entry name" value="Glutathione_peroxidase"/>
</dbReference>
<dbReference type="Gene3D" id="3.40.30.10">
    <property type="entry name" value="Glutaredoxin"/>
    <property type="match status" value="1"/>
</dbReference>
<dbReference type="PANTHER" id="PTHR11592:SF88">
    <property type="entry name" value="GLUTATHIONE PEROXIDASE-RELATED"/>
    <property type="match status" value="1"/>
</dbReference>
<gene>
    <name evidence="10" type="ORF">QYM36_010993</name>
</gene>
<evidence type="ECO:0000256" key="5">
    <source>
        <dbReference type="ARBA" id="ARBA00022525"/>
    </source>
</evidence>
<comment type="subcellular location">
    <subcellularLocation>
        <location evidence="2">Secreted</location>
    </subcellularLocation>
</comment>
<dbReference type="PANTHER" id="PTHR11592">
    <property type="entry name" value="GLUTATHIONE PEROXIDASE"/>
    <property type="match status" value="1"/>
</dbReference>
<evidence type="ECO:0000256" key="6">
    <source>
        <dbReference type="ARBA" id="ARBA00022559"/>
    </source>
</evidence>
<name>A0AA88HNG9_ARTSF</name>
<dbReference type="GO" id="GO:0004602">
    <property type="term" value="F:glutathione peroxidase activity"/>
    <property type="evidence" value="ECO:0007669"/>
    <property type="project" value="UniProtKB-EC"/>
</dbReference>
<evidence type="ECO:0000256" key="8">
    <source>
        <dbReference type="ARBA" id="ARBA00023002"/>
    </source>
</evidence>
<evidence type="ECO:0000313" key="11">
    <source>
        <dbReference type="Proteomes" id="UP001187531"/>
    </source>
</evidence>
<organism evidence="10 11">
    <name type="scientific">Artemia franciscana</name>
    <name type="common">Brine shrimp</name>
    <name type="synonym">Artemia sanfranciscana</name>
    <dbReference type="NCBI Taxonomy" id="6661"/>
    <lineage>
        <taxon>Eukaryota</taxon>
        <taxon>Metazoa</taxon>
        <taxon>Ecdysozoa</taxon>
        <taxon>Arthropoda</taxon>
        <taxon>Crustacea</taxon>
        <taxon>Branchiopoda</taxon>
        <taxon>Anostraca</taxon>
        <taxon>Artemiidae</taxon>
        <taxon>Artemia</taxon>
    </lineage>
</organism>
<evidence type="ECO:0000256" key="4">
    <source>
        <dbReference type="ARBA" id="ARBA00012310"/>
    </source>
</evidence>
<comment type="catalytic activity">
    <reaction evidence="1">
        <text>2 glutathione + H2O2 = glutathione disulfide + 2 H2O</text>
        <dbReference type="Rhea" id="RHEA:16833"/>
        <dbReference type="ChEBI" id="CHEBI:15377"/>
        <dbReference type="ChEBI" id="CHEBI:16240"/>
        <dbReference type="ChEBI" id="CHEBI:57925"/>
        <dbReference type="ChEBI" id="CHEBI:58297"/>
        <dbReference type="EC" id="1.11.1.9"/>
    </reaction>
</comment>
<comment type="similarity">
    <text evidence="3 9">Belongs to the glutathione peroxidase family.</text>
</comment>
<dbReference type="InterPro" id="IPR036249">
    <property type="entry name" value="Thioredoxin-like_sf"/>
</dbReference>
<comment type="caution">
    <text evidence="10">The sequence shown here is derived from an EMBL/GenBank/DDBJ whole genome shotgun (WGS) entry which is preliminary data.</text>
</comment>
<keyword evidence="5" id="KW-0964">Secreted</keyword>
<evidence type="ECO:0000256" key="7">
    <source>
        <dbReference type="ARBA" id="ARBA00022729"/>
    </source>
</evidence>
<keyword evidence="8 9" id="KW-0560">Oxidoreductase</keyword>
<keyword evidence="7" id="KW-0732">Signal</keyword>
<dbReference type="SUPFAM" id="SSF52833">
    <property type="entry name" value="Thioredoxin-like"/>
    <property type="match status" value="1"/>
</dbReference>
<accession>A0AA88HNG9</accession>
<dbReference type="GO" id="GO:0006979">
    <property type="term" value="P:response to oxidative stress"/>
    <property type="evidence" value="ECO:0007669"/>
    <property type="project" value="InterPro"/>
</dbReference>
<evidence type="ECO:0000256" key="1">
    <source>
        <dbReference type="ARBA" id="ARBA00000217"/>
    </source>
</evidence>
<dbReference type="AlphaFoldDB" id="A0AA88HNG9"/>
<dbReference type="Proteomes" id="UP001187531">
    <property type="component" value="Unassembled WGS sequence"/>
</dbReference>
<reference evidence="10" key="1">
    <citation type="submission" date="2023-07" db="EMBL/GenBank/DDBJ databases">
        <title>Chromosome-level genome assembly of Artemia franciscana.</title>
        <authorList>
            <person name="Jo E."/>
        </authorList>
    </citation>
    <scope>NUCLEOTIDE SEQUENCE</scope>
    <source>
        <tissue evidence="10">Whole body</tissue>
    </source>
</reference>
<protein>
    <recommendedName>
        <fullName evidence="4 9">Glutathione peroxidase</fullName>
    </recommendedName>
</protein>
<dbReference type="EMBL" id="JAVRJZ010000015">
    <property type="protein sequence ID" value="KAK2712142.1"/>
    <property type="molecule type" value="Genomic_DNA"/>
</dbReference>
<evidence type="ECO:0000313" key="10">
    <source>
        <dbReference type="EMBL" id="KAK2712143.1"/>
    </source>
</evidence>
<proteinExistence type="inferred from homology"/>
<dbReference type="PRINTS" id="PR01011">
    <property type="entry name" value="GLUTPROXDASE"/>
</dbReference>
<dbReference type="PIRSF" id="PIRSF000303">
    <property type="entry name" value="Glutathion_perox"/>
    <property type="match status" value="1"/>
</dbReference>
<evidence type="ECO:0000256" key="2">
    <source>
        <dbReference type="ARBA" id="ARBA00004613"/>
    </source>
</evidence>
<keyword evidence="11" id="KW-1185">Reference proteome</keyword>
<dbReference type="Pfam" id="PF00255">
    <property type="entry name" value="GSHPx"/>
    <property type="match status" value="1"/>
</dbReference>